<reference evidence="1 2" key="1">
    <citation type="submission" date="2016-02" db="EMBL/GenBank/DDBJ databases">
        <title>Genome analysis of coral dinoflagellate symbionts highlights evolutionary adaptations to a symbiotic lifestyle.</title>
        <authorList>
            <person name="Aranda M."/>
            <person name="Li Y."/>
            <person name="Liew Y.J."/>
            <person name="Baumgarten S."/>
            <person name="Simakov O."/>
            <person name="Wilson M."/>
            <person name="Piel J."/>
            <person name="Ashoor H."/>
            <person name="Bougouffa S."/>
            <person name="Bajic V.B."/>
            <person name="Ryu T."/>
            <person name="Ravasi T."/>
            <person name="Bayer T."/>
            <person name="Micklem G."/>
            <person name="Kim H."/>
            <person name="Bhak J."/>
            <person name="Lajeunesse T.C."/>
            <person name="Voolstra C.R."/>
        </authorList>
    </citation>
    <scope>NUCLEOTIDE SEQUENCE [LARGE SCALE GENOMIC DNA]</scope>
    <source>
        <strain evidence="1 2">CCMP2467</strain>
    </source>
</reference>
<accession>A0A1Q9DNJ3</accession>
<sequence>MLRMLGDILRIAPRLNFASSTALDGRLPDFIRGINQMCQPAVARGMAMKVEMAMGTEEDDSISSVLVSLRSWQDGQAGLVVQQPGPSESSLHLLNTRPRLAADLWGVASAGREVELLLVDLIHAKGMGSALDGKAVLAEPWLLP</sequence>
<organism evidence="1 2">
    <name type="scientific">Symbiodinium microadriaticum</name>
    <name type="common">Dinoflagellate</name>
    <name type="synonym">Zooxanthella microadriatica</name>
    <dbReference type="NCBI Taxonomy" id="2951"/>
    <lineage>
        <taxon>Eukaryota</taxon>
        <taxon>Sar</taxon>
        <taxon>Alveolata</taxon>
        <taxon>Dinophyceae</taxon>
        <taxon>Suessiales</taxon>
        <taxon>Symbiodiniaceae</taxon>
        <taxon>Symbiodinium</taxon>
    </lineage>
</organism>
<dbReference type="EMBL" id="LSRX01000457">
    <property type="protein sequence ID" value="OLP96710.1"/>
    <property type="molecule type" value="Genomic_DNA"/>
</dbReference>
<evidence type="ECO:0000313" key="1">
    <source>
        <dbReference type="EMBL" id="OLP96710.1"/>
    </source>
</evidence>
<name>A0A1Q9DNJ3_SYMMI</name>
<keyword evidence="2" id="KW-1185">Reference proteome</keyword>
<proteinExistence type="predicted"/>
<comment type="caution">
    <text evidence="1">The sequence shown here is derived from an EMBL/GenBank/DDBJ whole genome shotgun (WGS) entry which is preliminary data.</text>
</comment>
<dbReference type="Proteomes" id="UP000186817">
    <property type="component" value="Unassembled WGS sequence"/>
</dbReference>
<evidence type="ECO:0000313" key="2">
    <source>
        <dbReference type="Proteomes" id="UP000186817"/>
    </source>
</evidence>
<protein>
    <submittedName>
        <fullName evidence="1">Uncharacterized protein</fullName>
    </submittedName>
</protein>
<gene>
    <name evidence="1" type="ORF">AK812_SmicGene21005</name>
</gene>
<dbReference type="AlphaFoldDB" id="A0A1Q9DNJ3"/>